<sequence>MENAIAECEQQRQKTEEEVEQIIEGTIFNYHREQRTLERKRKRVGNKYRRFKKLNKEGNIRKIKKGKKNQQKFEGWMEAINREGDKNWSERIKGKIQEKRRDKKQDLGTKKYGNSKKWGN</sequence>
<feature type="compositionally biased region" description="Basic and acidic residues" evidence="1">
    <location>
        <begin position="87"/>
        <end position="109"/>
    </location>
</feature>
<dbReference type="EMBL" id="IACJ01049086">
    <property type="protein sequence ID" value="LAA41825.1"/>
    <property type="molecule type" value="Transcribed_RNA"/>
</dbReference>
<accession>A0A2D4F2X4</accession>
<dbReference type="AlphaFoldDB" id="A0A2D4F2X4"/>
<proteinExistence type="predicted"/>
<dbReference type="EMBL" id="IACJ01049087">
    <property type="protein sequence ID" value="LAA41827.1"/>
    <property type="molecule type" value="Transcribed_RNA"/>
</dbReference>
<evidence type="ECO:0000256" key="1">
    <source>
        <dbReference type="SAM" id="MobiDB-lite"/>
    </source>
</evidence>
<name>A0A2D4F2X4_MICCO</name>
<reference evidence="2" key="1">
    <citation type="submission" date="2017-07" db="EMBL/GenBank/DDBJ databases">
        <authorList>
            <person name="Mikheyev A."/>
            <person name="Grau M."/>
        </authorList>
    </citation>
    <scope>NUCLEOTIDE SEQUENCE</scope>
    <source>
        <tissue evidence="2">Venom_gland</tissue>
    </source>
</reference>
<feature type="region of interest" description="Disordered" evidence="1">
    <location>
        <begin position="87"/>
        <end position="120"/>
    </location>
</feature>
<evidence type="ECO:0000313" key="2">
    <source>
        <dbReference type="EMBL" id="LAA41829.1"/>
    </source>
</evidence>
<reference evidence="2" key="2">
    <citation type="submission" date="2017-11" db="EMBL/GenBank/DDBJ databases">
        <title>Coralsnake Venomics: Analyses of Venom Gland Transcriptomes and Proteomes of Six Brazilian Taxa.</title>
        <authorList>
            <person name="Aird S.D."/>
            <person name="Jorge da Silva N."/>
            <person name="Qiu L."/>
            <person name="Villar-Briones A."/>
            <person name="Aparecida-Saddi V."/>
            <person name="Campos-Telles M.P."/>
            <person name="Grau M."/>
            <person name="Mikheyev A.S."/>
        </authorList>
    </citation>
    <scope>NUCLEOTIDE SEQUENCE</scope>
    <source>
        <tissue evidence="2">Venom_gland</tissue>
    </source>
</reference>
<organism evidence="2">
    <name type="scientific">Micrurus corallinus</name>
    <name type="common">Brazilian coral snake</name>
    <dbReference type="NCBI Taxonomy" id="54390"/>
    <lineage>
        <taxon>Eukaryota</taxon>
        <taxon>Metazoa</taxon>
        <taxon>Chordata</taxon>
        <taxon>Craniata</taxon>
        <taxon>Vertebrata</taxon>
        <taxon>Euteleostomi</taxon>
        <taxon>Lepidosauria</taxon>
        <taxon>Squamata</taxon>
        <taxon>Bifurcata</taxon>
        <taxon>Unidentata</taxon>
        <taxon>Episquamata</taxon>
        <taxon>Toxicofera</taxon>
        <taxon>Serpentes</taxon>
        <taxon>Colubroidea</taxon>
        <taxon>Elapidae</taxon>
        <taxon>Elapinae</taxon>
        <taxon>Micrurus</taxon>
    </lineage>
</organism>
<protein>
    <submittedName>
        <fullName evidence="2">Uncharacterized protein</fullName>
    </submittedName>
</protein>
<dbReference type="EMBL" id="IACJ01049089">
    <property type="protein sequence ID" value="LAA41829.1"/>
    <property type="molecule type" value="Transcribed_RNA"/>
</dbReference>